<evidence type="ECO:0000256" key="10">
    <source>
        <dbReference type="ARBA" id="ARBA00023065"/>
    </source>
</evidence>
<reference evidence="16 17" key="1">
    <citation type="journal article" date="2018" name="BMC Genomics">
        <title>Genomic evidence for intraspecific hybridization in a clonal and extremely halotolerant yeast.</title>
        <authorList>
            <person name="Gostincar C."/>
            <person name="Stajich J.E."/>
            <person name="Zupancic J."/>
            <person name="Zalar P."/>
            <person name="Gunde-Cimerman N."/>
        </authorList>
    </citation>
    <scope>NUCLEOTIDE SEQUENCE [LARGE SCALE GENOMIC DNA]</scope>
    <source>
        <strain evidence="16 17">EXF-2682</strain>
    </source>
</reference>
<dbReference type="GO" id="GO:0006826">
    <property type="term" value="P:iron ion transport"/>
    <property type="evidence" value="ECO:0007669"/>
    <property type="project" value="TreeGrafter"/>
</dbReference>
<evidence type="ECO:0000256" key="13">
    <source>
        <dbReference type="SAM" id="MobiDB-lite"/>
    </source>
</evidence>
<dbReference type="PANTHER" id="PTHR32361">
    <property type="entry name" value="FERRIC/CUPRIC REDUCTASE TRANSMEMBRANE COMPONENT"/>
    <property type="match status" value="1"/>
</dbReference>
<evidence type="ECO:0000256" key="2">
    <source>
        <dbReference type="ARBA" id="ARBA00006278"/>
    </source>
</evidence>
<dbReference type="GO" id="GO:0006879">
    <property type="term" value="P:intracellular iron ion homeostasis"/>
    <property type="evidence" value="ECO:0007669"/>
    <property type="project" value="TreeGrafter"/>
</dbReference>
<protein>
    <recommendedName>
        <fullName evidence="3">ferric-chelate reductase (NADPH)</fullName>
        <ecNumber evidence="3">1.16.1.9</ecNumber>
    </recommendedName>
</protein>
<keyword evidence="9" id="KW-0560">Oxidoreductase</keyword>
<dbReference type="InterPro" id="IPR017938">
    <property type="entry name" value="Riboflavin_synthase-like_b-brl"/>
</dbReference>
<dbReference type="InterPro" id="IPR013112">
    <property type="entry name" value="FAD-bd_8"/>
</dbReference>
<name>A0A3M7EBD6_HORWE</name>
<organism evidence="16 17">
    <name type="scientific">Hortaea werneckii</name>
    <name type="common">Black yeast</name>
    <name type="synonym">Cladosporium werneckii</name>
    <dbReference type="NCBI Taxonomy" id="91943"/>
    <lineage>
        <taxon>Eukaryota</taxon>
        <taxon>Fungi</taxon>
        <taxon>Dikarya</taxon>
        <taxon>Ascomycota</taxon>
        <taxon>Pezizomycotina</taxon>
        <taxon>Dothideomycetes</taxon>
        <taxon>Dothideomycetidae</taxon>
        <taxon>Mycosphaerellales</taxon>
        <taxon>Teratosphaeriaceae</taxon>
        <taxon>Hortaea</taxon>
    </lineage>
</organism>
<dbReference type="VEuPathDB" id="FungiDB:BTJ68_10358"/>
<evidence type="ECO:0000256" key="6">
    <source>
        <dbReference type="ARBA" id="ARBA00022692"/>
    </source>
</evidence>
<evidence type="ECO:0000256" key="9">
    <source>
        <dbReference type="ARBA" id="ARBA00023002"/>
    </source>
</evidence>
<feature type="transmembrane region" description="Helical" evidence="14">
    <location>
        <begin position="353"/>
        <end position="373"/>
    </location>
</feature>
<keyword evidence="11 14" id="KW-0472">Membrane</keyword>
<feature type="transmembrane region" description="Helical" evidence="14">
    <location>
        <begin position="530"/>
        <end position="547"/>
    </location>
</feature>
<evidence type="ECO:0000256" key="12">
    <source>
        <dbReference type="ARBA" id="ARBA00048483"/>
    </source>
</evidence>
<feature type="domain" description="FAD-binding FR-type" evidence="15">
    <location>
        <begin position="412"/>
        <end position="523"/>
    </location>
</feature>
<comment type="similarity">
    <text evidence="2">Belongs to the ferric reductase (FRE) family.</text>
</comment>
<feature type="transmembrane region" description="Helical" evidence="14">
    <location>
        <begin position="285"/>
        <end position="305"/>
    </location>
</feature>
<dbReference type="Pfam" id="PF01794">
    <property type="entry name" value="Ferric_reduct"/>
    <property type="match status" value="1"/>
</dbReference>
<dbReference type="InterPro" id="IPR051410">
    <property type="entry name" value="Ferric/Cupric_Reductase"/>
</dbReference>
<feature type="compositionally biased region" description="Basic and acidic residues" evidence="13">
    <location>
        <begin position="694"/>
        <end position="720"/>
    </location>
</feature>
<dbReference type="InterPro" id="IPR039261">
    <property type="entry name" value="FNR_nucleotide-bd"/>
</dbReference>
<evidence type="ECO:0000256" key="1">
    <source>
        <dbReference type="ARBA" id="ARBA00004651"/>
    </source>
</evidence>
<evidence type="ECO:0000256" key="14">
    <source>
        <dbReference type="SAM" id="Phobius"/>
    </source>
</evidence>
<comment type="subcellular location">
    <subcellularLocation>
        <location evidence="1">Cell membrane</location>
        <topology evidence="1">Multi-pass membrane protein</topology>
    </subcellularLocation>
</comment>
<keyword evidence="6 14" id="KW-0812">Transmembrane</keyword>
<dbReference type="Proteomes" id="UP000269276">
    <property type="component" value="Unassembled WGS sequence"/>
</dbReference>
<evidence type="ECO:0000256" key="11">
    <source>
        <dbReference type="ARBA" id="ARBA00023136"/>
    </source>
</evidence>
<dbReference type="Pfam" id="PF08030">
    <property type="entry name" value="NAD_binding_6"/>
    <property type="match status" value="1"/>
</dbReference>
<feature type="transmembrane region" description="Helical" evidence="14">
    <location>
        <begin position="86"/>
        <end position="106"/>
    </location>
</feature>
<evidence type="ECO:0000256" key="5">
    <source>
        <dbReference type="ARBA" id="ARBA00022475"/>
    </source>
</evidence>
<dbReference type="GO" id="GO:0005886">
    <property type="term" value="C:plasma membrane"/>
    <property type="evidence" value="ECO:0007669"/>
    <property type="project" value="UniProtKB-SubCell"/>
</dbReference>
<dbReference type="SFLD" id="SFLDS00052">
    <property type="entry name" value="Ferric_Reductase_Domain"/>
    <property type="match status" value="1"/>
</dbReference>
<dbReference type="OrthoDB" id="167398at2759"/>
<keyword evidence="5" id="KW-1003">Cell membrane</keyword>
<dbReference type="PROSITE" id="PS51384">
    <property type="entry name" value="FAD_FR"/>
    <property type="match status" value="1"/>
</dbReference>
<dbReference type="GO" id="GO:0052851">
    <property type="term" value="F:ferric-chelate reductase (NADPH) activity"/>
    <property type="evidence" value="ECO:0007669"/>
    <property type="project" value="UniProtKB-EC"/>
</dbReference>
<keyword evidence="10" id="KW-0406">Ion transport</keyword>
<feature type="transmembrane region" description="Helical" evidence="14">
    <location>
        <begin position="244"/>
        <end position="264"/>
    </location>
</feature>
<dbReference type="InterPro" id="IPR013121">
    <property type="entry name" value="Fe_red_NAD-bd_6"/>
</dbReference>
<evidence type="ECO:0000256" key="7">
    <source>
        <dbReference type="ARBA" id="ARBA00022982"/>
    </source>
</evidence>
<feature type="transmembrane region" description="Helical" evidence="14">
    <location>
        <begin position="385"/>
        <end position="403"/>
    </location>
</feature>
<feature type="region of interest" description="Disordered" evidence="13">
    <location>
        <begin position="642"/>
        <end position="735"/>
    </location>
</feature>
<dbReference type="SUPFAM" id="SSF63380">
    <property type="entry name" value="Riboflavin synthase domain-like"/>
    <property type="match status" value="1"/>
</dbReference>
<evidence type="ECO:0000256" key="4">
    <source>
        <dbReference type="ARBA" id="ARBA00022448"/>
    </source>
</evidence>
<keyword evidence="7" id="KW-0249">Electron transport</keyword>
<evidence type="ECO:0000256" key="8">
    <source>
        <dbReference type="ARBA" id="ARBA00022989"/>
    </source>
</evidence>
<dbReference type="CDD" id="cd06186">
    <property type="entry name" value="NOX_Duox_like_FAD_NADP"/>
    <property type="match status" value="1"/>
</dbReference>
<proteinExistence type="inferred from homology"/>
<dbReference type="EC" id="1.16.1.9" evidence="3"/>
<evidence type="ECO:0000313" key="16">
    <source>
        <dbReference type="EMBL" id="RMY73908.1"/>
    </source>
</evidence>
<dbReference type="SUPFAM" id="SSF52343">
    <property type="entry name" value="Ferredoxin reductase-like, C-terminal NADP-linked domain"/>
    <property type="match status" value="1"/>
</dbReference>
<comment type="catalytic activity">
    <reaction evidence="12">
        <text>2 a Fe(II)-siderophore + NADP(+) + H(+) = 2 a Fe(III)-siderophore + NADPH</text>
        <dbReference type="Rhea" id="RHEA:28795"/>
        <dbReference type="Rhea" id="RHEA-COMP:11342"/>
        <dbReference type="Rhea" id="RHEA-COMP:11344"/>
        <dbReference type="ChEBI" id="CHEBI:15378"/>
        <dbReference type="ChEBI" id="CHEBI:29033"/>
        <dbReference type="ChEBI" id="CHEBI:29034"/>
        <dbReference type="ChEBI" id="CHEBI:57783"/>
        <dbReference type="ChEBI" id="CHEBI:58349"/>
        <dbReference type="EC" id="1.16.1.9"/>
    </reaction>
</comment>
<feature type="compositionally biased region" description="Basic and acidic residues" evidence="13">
    <location>
        <begin position="654"/>
        <end position="677"/>
    </location>
</feature>
<evidence type="ECO:0000256" key="3">
    <source>
        <dbReference type="ARBA" id="ARBA00012668"/>
    </source>
</evidence>
<dbReference type="EMBL" id="QWIP01000086">
    <property type="protein sequence ID" value="RMY73908.1"/>
    <property type="molecule type" value="Genomic_DNA"/>
</dbReference>
<evidence type="ECO:0000313" key="17">
    <source>
        <dbReference type="Proteomes" id="UP000269276"/>
    </source>
</evidence>
<evidence type="ECO:0000259" key="15">
    <source>
        <dbReference type="PROSITE" id="PS51384"/>
    </source>
</evidence>
<feature type="compositionally biased region" description="Polar residues" evidence="13">
    <location>
        <begin position="642"/>
        <end position="651"/>
    </location>
</feature>
<gene>
    <name evidence="16" type="ORF">D0863_03556</name>
</gene>
<dbReference type="AlphaFoldDB" id="A0A3M7EBD6"/>
<sequence length="864" mass="98308">MTSNVLPTKSRLAFITMPALAEILARRAGIAISRLQGATVPTEHEVLEAVPDLEKRVSIPCCNSSSPPGLIEATTVDPWRKSGKYALGWIYFSIILLVLTALIRWYNFWNDKVRTATHKDRMEEGAKTGSPDTDYELSALSTDKSTRKFFPREGPLPTADAEAAKQDSTITSSRFLNVGMALVRCAFYRPIPAWRFRKGWRPVVFPSIGVIAIVSAALAFVVLYCFIPQPLYWQSIRFGSPPLAVRAGMIAVAMMPWIVALSMKANFISMLTGIGHERLNVLHRWLAYICLLLSLIHTVPFYITPIWEKGGVRTFKTFFQNTQGYYVYGSGIAALVPLIFLCVHSLPPLRRRFYELFVTVHVPAAIVLLGMLFWHCRNYLTSWNYLFATLGIWVASYAFRLFYLNWTNPWRMSWLIGEEAAVTLLPENAVKITIPTQVRWKPGQYVYIRMPGISVFENHPFTVASLCSDDFPSAYGEDYRDMVIVFRPFGGFTKRVLESALEHGPWHTYRAFIDGPYGGMRRRVDSFDHVVMFAGGSGITALVSQLLDLIKRMRDGKAVTKTVHVVWAMKRPETLEWFKEELRICKEFAPPETVTCQFYITSAKRMSRGGTLVSAATPTRPVSMIFHDKVNDLFQNVASNRYSTSSAQRNSMLIREEAEGDPEKEKALREENNDRLRPLPQAHLKPMAARHLSPSRDRRGTSQDTRRSHSPDNRMIEEMPHMPPHPTLHEKRRSRPLSLDISSARAAQDSIVQQSAQVENPQEFDFGFPSTPTEFQKNLMRFAFMPAAVKSRKTGWSTEWGRPDIPYMLKEMSEEWTGRRTCIFVCGPPGLRVDVSNTVAELQSRVWKQKDCEEIFLHAENYAL</sequence>
<feature type="transmembrane region" description="Helical" evidence="14">
    <location>
        <begin position="203"/>
        <end position="224"/>
    </location>
</feature>
<comment type="caution">
    <text evidence="16">The sequence shown here is derived from an EMBL/GenBank/DDBJ whole genome shotgun (WGS) entry which is preliminary data.</text>
</comment>
<dbReference type="SFLD" id="SFLDG01168">
    <property type="entry name" value="Ferric_reductase_subgroup_(FRE"/>
    <property type="match status" value="1"/>
</dbReference>
<dbReference type="Gene3D" id="3.40.50.80">
    <property type="entry name" value="Nucleotide-binding domain of ferredoxin-NADP reductase (FNR) module"/>
    <property type="match status" value="2"/>
</dbReference>
<dbReference type="Pfam" id="PF08022">
    <property type="entry name" value="FAD_binding_8"/>
    <property type="match status" value="1"/>
</dbReference>
<dbReference type="InterPro" id="IPR017927">
    <property type="entry name" value="FAD-bd_FR_type"/>
</dbReference>
<dbReference type="PANTHER" id="PTHR32361:SF23">
    <property type="entry name" value="FERRIC-CHELATE REDUCTASE"/>
    <property type="match status" value="1"/>
</dbReference>
<accession>A0A3M7EBD6</accession>
<keyword evidence="8 14" id="KW-1133">Transmembrane helix</keyword>
<keyword evidence="4" id="KW-0813">Transport</keyword>
<dbReference type="InterPro" id="IPR013130">
    <property type="entry name" value="Fe3_Rdtase_TM_dom"/>
</dbReference>
<feature type="transmembrane region" description="Helical" evidence="14">
    <location>
        <begin position="325"/>
        <end position="346"/>
    </location>
</feature>
<dbReference type="GO" id="GO:0015677">
    <property type="term" value="P:copper ion import"/>
    <property type="evidence" value="ECO:0007669"/>
    <property type="project" value="TreeGrafter"/>
</dbReference>